<dbReference type="Proteomes" id="UP000005466">
    <property type="component" value="Unassembled WGS sequence"/>
</dbReference>
<organism evidence="1 2">
    <name type="scientific">Pseudomonas savastanoi pv. glycinea str. race 4</name>
    <dbReference type="NCBI Taxonomy" id="875330"/>
    <lineage>
        <taxon>Bacteria</taxon>
        <taxon>Pseudomonadati</taxon>
        <taxon>Pseudomonadota</taxon>
        <taxon>Gammaproteobacteria</taxon>
        <taxon>Pseudomonadales</taxon>
        <taxon>Pseudomonadaceae</taxon>
        <taxon>Pseudomonas</taxon>
    </lineage>
</organism>
<proteinExistence type="predicted"/>
<gene>
    <name evidence="1" type="ORF">Pgy4_41774</name>
</gene>
<name>F3CJT0_PSESG</name>
<comment type="caution">
    <text evidence="1">The sequence shown here is derived from an EMBL/GenBank/DDBJ whole genome shotgun (WGS) entry which is preliminary data.</text>
</comment>
<dbReference type="AlphaFoldDB" id="F3CJT0"/>
<protein>
    <submittedName>
        <fullName evidence="1">Uncharacterized protein</fullName>
    </submittedName>
</protein>
<reference evidence="1 2" key="1">
    <citation type="journal article" date="2011" name="PLoS Pathog.">
        <title>Dynamic evolution of pathogenicity revealed by sequencing and comparative genomics of 19 Pseudomonas syringae isolates.</title>
        <authorList>
            <person name="Baltrus D.A."/>
            <person name="Nishimura M.T."/>
            <person name="Romanchuk A."/>
            <person name="Chang J.H."/>
            <person name="Mukhtar M.S."/>
            <person name="Cherkis K."/>
            <person name="Roach J."/>
            <person name="Grant S.R."/>
            <person name="Jones C.D."/>
            <person name="Dangl J.L."/>
        </authorList>
    </citation>
    <scope>NUCLEOTIDE SEQUENCE [LARGE SCALE GENOMIC DNA]</scope>
    <source>
        <strain evidence="2">race 4</strain>
    </source>
</reference>
<sequence>EWSLRSIALHSPPALLPVSVLAELKPGSCLYLS</sequence>
<evidence type="ECO:0000313" key="2">
    <source>
        <dbReference type="Proteomes" id="UP000005466"/>
    </source>
</evidence>
<dbReference type="EMBL" id="ADWY01004221">
    <property type="protein sequence ID" value="EGH19522.1"/>
    <property type="molecule type" value="Genomic_DNA"/>
</dbReference>
<feature type="non-terminal residue" evidence="1">
    <location>
        <position position="1"/>
    </location>
</feature>
<dbReference type="BioCyc" id="PSYR875330:G11XH-8022-MONOMER"/>
<evidence type="ECO:0000313" key="1">
    <source>
        <dbReference type="EMBL" id="EGH19522.1"/>
    </source>
</evidence>
<accession>F3CJT0</accession>